<comment type="caution">
    <text evidence="2">The sequence shown here is derived from an EMBL/GenBank/DDBJ whole genome shotgun (WGS) entry which is preliminary data.</text>
</comment>
<dbReference type="Pfam" id="PF07978">
    <property type="entry name" value="NIPSNAP"/>
    <property type="match status" value="1"/>
</dbReference>
<reference evidence="2 3" key="1">
    <citation type="submission" date="2024-10" db="EMBL/GenBank/DDBJ databases">
        <title>The Natural Products Discovery Center: Release of the First 8490 Sequenced Strains for Exploring Actinobacteria Biosynthetic Diversity.</title>
        <authorList>
            <person name="Kalkreuter E."/>
            <person name="Kautsar S.A."/>
            <person name="Yang D."/>
            <person name="Bader C.D."/>
            <person name="Teijaro C.N."/>
            <person name="Fluegel L."/>
            <person name="Davis C.M."/>
            <person name="Simpson J.R."/>
            <person name="Lauterbach L."/>
            <person name="Steele A.D."/>
            <person name="Gui C."/>
            <person name="Meng S."/>
            <person name="Li G."/>
            <person name="Viehrig K."/>
            <person name="Ye F."/>
            <person name="Su P."/>
            <person name="Kiefer A.F."/>
            <person name="Nichols A."/>
            <person name="Cepeda A.J."/>
            <person name="Yan W."/>
            <person name="Fan B."/>
            <person name="Jiang Y."/>
            <person name="Adhikari A."/>
            <person name="Zheng C.-J."/>
            <person name="Schuster L."/>
            <person name="Cowan T.M."/>
            <person name="Smanski M.J."/>
            <person name="Chevrette M.G."/>
            <person name="De Carvalho L.P.S."/>
            <person name="Shen B."/>
        </authorList>
    </citation>
    <scope>NUCLEOTIDE SEQUENCE [LARGE SCALE GENOMIC DNA]</scope>
    <source>
        <strain evidence="2 3">NPDC000140</strain>
    </source>
</reference>
<dbReference type="Gene3D" id="3.30.70.100">
    <property type="match status" value="1"/>
</dbReference>
<dbReference type="EMBL" id="JBIAZM010000001">
    <property type="protein sequence ID" value="MFF5198689.1"/>
    <property type="molecule type" value="Genomic_DNA"/>
</dbReference>
<dbReference type="SUPFAM" id="SSF54909">
    <property type="entry name" value="Dimeric alpha+beta barrel"/>
    <property type="match status" value="1"/>
</dbReference>
<dbReference type="InterPro" id="IPR011008">
    <property type="entry name" value="Dimeric_a/b-barrel"/>
</dbReference>
<name>A0ABW6VRI7_9ACTN</name>
<evidence type="ECO:0000313" key="2">
    <source>
        <dbReference type="EMBL" id="MFF5198689.1"/>
    </source>
</evidence>
<feature type="domain" description="NIPSNAP" evidence="1">
    <location>
        <begin position="2"/>
        <end position="103"/>
    </location>
</feature>
<dbReference type="GeneID" id="95370260"/>
<gene>
    <name evidence="2" type="ORF">ACFY3B_03675</name>
</gene>
<protein>
    <submittedName>
        <fullName evidence="2">NIPSNAP family protein</fullName>
    </submittedName>
</protein>
<organism evidence="2 3">
    <name type="scientific">Micromonospora parva</name>
    <dbReference type="NCBI Taxonomy" id="1464048"/>
    <lineage>
        <taxon>Bacteria</taxon>
        <taxon>Bacillati</taxon>
        <taxon>Actinomycetota</taxon>
        <taxon>Actinomycetes</taxon>
        <taxon>Micromonosporales</taxon>
        <taxon>Micromonosporaceae</taxon>
        <taxon>Micromonospora</taxon>
    </lineage>
</organism>
<evidence type="ECO:0000259" key="1">
    <source>
        <dbReference type="Pfam" id="PF07978"/>
    </source>
</evidence>
<dbReference type="InterPro" id="IPR012577">
    <property type="entry name" value="NIPSNAP"/>
</dbReference>
<dbReference type="RefSeq" id="WP_030328458.1">
    <property type="nucleotide sequence ID" value="NZ_JBEZFX010000006.1"/>
</dbReference>
<keyword evidence="3" id="KW-1185">Reference proteome</keyword>
<proteinExistence type="predicted"/>
<evidence type="ECO:0000313" key="3">
    <source>
        <dbReference type="Proteomes" id="UP001602287"/>
    </source>
</evidence>
<sequence>MYQIRTYTLRTAEALQQYATVHWPRHVASMPAFGVTVHGFWTDHQAGAHRLIALLSFREGTHPAEFTTAYVASPELAADMRGFDVSDIVDVEELLLDPVAGSPLA</sequence>
<accession>A0ABW6VRI7</accession>
<dbReference type="Proteomes" id="UP001602287">
    <property type="component" value="Unassembled WGS sequence"/>
</dbReference>